<name>A0A1B6KTM4_9HEMI</name>
<evidence type="ECO:0000313" key="1">
    <source>
        <dbReference type="EMBL" id="JAT14805.1"/>
    </source>
</evidence>
<proteinExistence type="predicted"/>
<dbReference type="EMBL" id="GEBQ01025172">
    <property type="protein sequence ID" value="JAT14805.1"/>
    <property type="molecule type" value="Transcribed_RNA"/>
</dbReference>
<feature type="non-terminal residue" evidence="1">
    <location>
        <position position="1"/>
    </location>
</feature>
<accession>A0A1B6KTM4</accession>
<protein>
    <submittedName>
        <fullName evidence="1">Uncharacterized protein</fullName>
    </submittedName>
</protein>
<gene>
    <name evidence="1" type="ORF">g.16580</name>
</gene>
<organism evidence="1">
    <name type="scientific">Graphocephala atropunctata</name>
    <dbReference type="NCBI Taxonomy" id="36148"/>
    <lineage>
        <taxon>Eukaryota</taxon>
        <taxon>Metazoa</taxon>
        <taxon>Ecdysozoa</taxon>
        <taxon>Arthropoda</taxon>
        <taxon>Hexapoda</taxon>
        <taxon>Insecta</taxon>
        <taxon>Pterygota</taxon>
        <taxon>Neoptera</taxon>
        <taxon>Paraneoptera</taxon>
        <taxon>Hemiptera</taxon>
        <taxon>Auchenorrhyncha</taxon>
        <taxon>Membracoidea</taxon>
        <taxon>Cicadellidae</taxon>
        <taxon>Cicadellinae</taxon>
        <taxon>Cicadellini</taxon>
        <taxon>Graphocephala</taxon>
    </lineage>
</organism>
<sequence length="128" mass="14520">SATPNDAIARAEQQCSLIVEDQQLPTTRLLGRNNNVHSSWKVSNSQQRHCLGGTAMFTLYVRSATPMTRLGHGTTFFKTFNFKYKKSKMFALRTIFATMTILDDVGALWFECEELIKSADKHRTNIES</sequence>
<reference evidence="1" key="1">
    <citation type="submission" date="2015-11" db="EMBL/GenBank/DDBJ databases">
        <title>De novo transcriptome assembly of four potential Pierce s Disease insect vectors from Arizona vineyards.</title>
        <authorList>
            <person name="Tassone E.E."/>
        </authorList>
    </citation>
    <scope>NUCLEOTIDE SEQUENCE</scope>
</reference>
<dbReference type="AlphaFoldDB" id="A0A1B6KTM4"/>